<dbReference type="AlphaFoldDB" id="A0A1I0RN09"/>
<evidence type="ECO:0000313" key="1">
    <source>
        <dbReference type="EMBL" id="SEW42564.1"/>
    </source>
</evidence>
<proteinExistence type="predicted"/>
<protein>
    <submittedName>
        <fullName evidence="1">Uncharacterized protein</fullName>
    </submittedName>
</protein>
<dbReference type="EMBL" id="FOIR01000005">
    <property type="protein sequence ID" value="SEW42564.1"/>
    <property type="molecule type" value="Genomic_DNA"/>
</dbReference>
<gene>
    <name evidence="1" type="ORF">SAMN05216290_3854</name>
</gene>
<organism evidence="1 2">
    <name type="scientific">Roseivirga pacifica</name>
    <dbReference type="NCBI Taxonomy" id="1267423"/>
    <lineage>
        <taxon>Bacteria</taxon>
        <taxon>Pseudomonadati</taxon>
        <taxon>Bacteroidota</taxon>
        <taxon>Cytophagia</taxon>
        <taxon>Cytophagales</taxon>
        <taxon>Roseivirgaceae</taxon>
        <taxon>Roseivirga</taxon>
    </lineage>
</organism>
<sequence>MELVIVILGISIAYQVNNYKERIVNNRLEQNALLNLQKEIQINIDEFESLAAYRKGITQETTKFQKALQQDAISKDTAQKYLFKLVRTSTPDLQHQATTSYLASNYGTTNISLKNELLALQTYLQELTAVSEAYNKLKAEDFVKYLRDEVDFSNAVIVSMNKINSLEFRNIIWNQLGYEVELNRLYKLSEEQLLKVEQSIELLLANE</sequence>
<reference evidence="2" key="1">
    <citation type="submission" date="2016-10" db="EMBL/GenBank/DDBJ databases">
        <authorList>
            <person name="Varghese N."/>
            <person name="Submissions S."/>
        </authorList>
    </citation>
    <scope>NUCLEOTIDE SEQUENCE [LARGE SCALE GENOMIC DNA]</scope>
    <source>
        <strain evidence="2">CGMCC 1.12402</strain>
    </source>
</reference>
<dbReference type="Proteomes" id="UP000199437">
    <property type="component" value="Unassembled WGS sequence"/>
</dbReference>
<dbReference type="STRING" id="1267423.SAMN05216290_3854"/>
<keyword evidence="2" id="KW-1185">Reference proteome</keyword>
<name>A0A1I0RN09_9BACT</name>
<evidence type="ECO:0000313" key="2">
    <source>
        <dbReference type="Proteomes" id="UP000199437"/>
    </source>
</evidence>
<accession>A0A1I0RN09</accession>